<evidence type="ECO:0000313" key="1">
    <source>
        <dbReference type="EMBL" id="KAG7816286.1"/>
    </source>
</evidence>
<name>A0AAN6DBM3_PICAN</name>
<accession>A0AAN6DBM3</accession>
<dbReference type="EMBL" id="JAHLUX010000011">
    <property type="protein sequence ID" value="KAG7816286.1"/>
    <property type="molecule type" value="Genomic_DNA"/>
</dbReference>
<sequence>MLARPRLHHRLAAEPVAEDVPELRHVEHDVLVERVQNRQRQPLVRPRAVHEQQLLEVLELADRKVCAACGLHAFHAADADADVRGLDHRHVVGAVADRQQQRALLALHEPHHQRLLQRRHTAADHRLAQNSDFQQQILEIGLQSKAQRLAVDHQRQRVDVVLRQLVAAQDLHLVQ</sequence>
<dbReference type="Proteomes" id="UP001196530">
    <property type="component" value="Unassembled WGS sequence"/>
</dbReference>
<dbReference type="AlphaFoldDB" id="A0AAN6DBM3"/>
<dbReference type="GeneID" id="66128893"/>
<evidence type="ECO:0000313" key="2">
    <source>
        <dbReference type="Proteomes" id="UP001196530"/>
    </source>
</evidence>
<organism evidence="1 2">
    <name type="scientific">Pichia angusta</name>
    <name type="common">Yeast</name>
    <name type="synonym">Hansenula polymorpha</name>
    <dbReference type="NCBI Taxonomy" id="870730"/>
    <lineage>
        <taxon>Eukaryota</taxon>
        <taxon>Fungi</taxon>
        <taxon>Dikarya</taxon>
        <taxon>Ascomycota</taxon>
        <taxon>Saccharomycotina</taxon>
        <taxon>Pichiomycetes</taxon>
        <taxon>Pichiales</taxon>
        <taxon>Pichiaceae</taxon>
        <taxon>Ogataea</taxon>
    </lineage>
</organism>
<comment type="caution">
    <text evidence="1">The sequence shown here is derived from an EMBL/GenBank/DDBJ whole genome shotgun (WGS) entry which is preliminary data.</text>
</comment>
<reference evidence="1" key="1">
    <citation type="journal article" date="2021" name="G3 (Bethesda)">
        <title>Genomic diversity, chromosomal rearrangements, and interspecies hybridization in the ogataea polymorpha species complex.</title>
        <authorList>
            <person name="Hanson S.J."/>
            <person name="Cinneide E.O."/>
            <person name="Salzberg L.I."/>
            <person name="Wolfe K.H."/>
            <person name="McGowan J."/>
            <person name="Fitzpatrick D.A."/>
            <person name="Matlin K."/>
        </authorList>
    </citation>
    <scope>NUCLEOTIDE SEQUENCE</scope>
    <source>
        <strain evidence="1">61-244</strain>
    </source>
</reference>
<proteinExistence type="predicted"/>
<protein>
    <submittedName>
        <fullName evidence="1">Uncharacterized protein</fullName>
    </submittedName>
</protein>
<dbReference type="RefSeq" id="XP_043057837.1">
    <property type="nucleotide sequence ID" value="XM_043205585.1"/>
</dbReference>
<gene>
    <name evidence="1" type="ORF">KL928_004842</name>
</gene>